<dbReference type="InterPro" id="IPR030392">
    <property type="entry name" value="S74_ICA"/>
</dbReference>
<accession>A0ABW5JTU4</accession>
<dbReference type="EMBL" id="JBHULK010000006">
    <property type="protein sequence ID" value="MFD2536174.1"/>
    <property type="molecule type" value="Genomic_DNA"/>
</dbReference>
<keyword evidence="2" id="KW-0732">Signal</keyword>
<feature type="coiled-coil region" evidence="1">
    <location>
        <begin position="758"/>
        <end position="799"/>
    </location>
</feature>
<dbReference type="Gene3D" id="1.10.10.10">
    <property type="entry name" value="Winged helix-like DNA-binding domain superfamily/Winged helix DNA-binding domain"/>
    <property type="match status" value="1"/>
</dbReference>
<comment type="caution">
    <text evidence="4">The sequence shown here is derived from an EMBL/GenBank/DDBJ whole genome shotgun (WGS) entry which is preliminary data.</text>
</comment>
<organism evidence="4 5">
    <name type="scientific">Gelatiniphilus marinus</name>
    <dbReference type="NCBI Taxonomy" id="1759464"/>
    <lineage>
        <taxon>Bacteria</taxon>
        <taxon>Pseudomonadati</taxon>
        <taxon>Bacteroidota</taxon>
        <taxon>Flavobacteriia</taxon>
        <taxon>Flavobacteriales</taxon>
        <taxon>Flavobacteriaceae</taxon>
        <taxon>Gelatiniphilus</taxon>
    </lineage>
</organism>
<dbReference type="InterPro" id="IPR011049">
    <property type="entry name" value="Serralysin-like_metalloprot_C"/>
</dbReference>
<sequence>MKHLIFTLVFLMSGITFAQQGINYKALIKDGSGNVVANDLITIEFTILQGAGQTNVYQESHAPTTDANGIVMVNIGDGTPISGTFNAIDWAADDHYLNVQINTGGGLTDMGTTQFIAVPYAKQAETATTATNVNGLETLDEGNGTGYRLVGRNPSYFGNIGLDAVDVSASNTTGDSGATGDYAFASGRQVLASGRYAMANNYGNTASGDYATAFGFITSADAYASLALGRRNVGGGNPTAWVETDPLLEVGNGFGANTSNALTILKNGTVTAPSFDMAEITDPKALITKEYLENTAVATGLEAIDEGNGIGWRLIGSNPAFYDNIGDNVVDLSYSLNNTTISSGASGSDSFASGRDTTASGQFSTAMGYATEASDERATAMGSFTTASGGVSTAMGNGTIASGNYSTAMGSGPTASGGASTAMGHVTEASGQFSTAMGTNTTASEYASTAMGNGTIASGASSTAMGSNTEASGTISTAMGYNTEASGAYSTAMGEETVALGDHATAMGRYSQANGERSVALGSSNAGGFGAVAMGFGNNASGNYSTAIGYYNEVYSAYCTAVGRYGVAFGSYTDWEWTEPLFIIGNGTINFERNALTVLKNGNMGITTSTPEVKLHITDGSDAGLNQTGGYVLLGETSGMNLVMDTNEIMVRNNGAAAPLYLQNDGGDVRVGGAVVHSSDRRLKRDIETLRYGLNEVLQLAPKQYYWKNRGEQTHKSLGLIAQEVQPVISELVHTANNESNTLSVNYTELIPVLINAIQEQQEIINSLQTTVNSKQSQLGQLENDVAELKGLVNQLITNNK</sequence>
<evidence type="ECO:0000313" key="5">
    <source>
        <dbReference type="Proteomes" id="UP001597441"/>
    </source>
</evidence>
<dbReference type="Pfam" id="PF05658">
    <property type="entry name" value="YadA_head"/>
    <property type="match status" value="8"/>
</dbReference>
<protein>
    <submittedName>
        <fullName evidence="4">Tail fiber domain-containing protein</fullName>
    </submittedName>
</protein>
<dbReference type="InterPro" id="IPR008640">
    <property type="entry name" value="Adhesin_Head_dom"/>
</dbReference>
<evidence type="ECO:0000256" key="2">
    <source>
        <dbReference type="SAM" id="SignalP"/>
    </source>
</evidence>
<evidence type="ECO:0000313" key="4">
    <source>
        <dbReference type="EMBL" id="MFD2536174.1"/>
    </source>
</evidence>
<dbReference type="Pfam" id="PF13884">
    <property type="entry name" value="Peptidase_S74"/>
    <property type="match status" value="1"/>
</dbReference>
<feature type="chain" id="PRO_5045498045" evidence="2">
    <location>
        <begin position="19"/>
        <end position="801"/>
    </location>
</feature>
<feature type="domain" description="Peptidase S74" evidence="3">
    <location>
        <begin position="679"/>
        <end position="772"/>
    </location>
</feature>
<proteinExistence type="predicted"/>
<dbReference type="SUPFAM" id="SSF101967">
    <property type="entry name" value="Adhesin YadA, collagen-binding domain"/>
    <property type="match status" value="1"/>
</dbReference>
<dbReference type="CDD" id="cd12820">
    <property type="entry name" value="LbR_YadA-like"/>
    <property type="match status" value="2"/>
</dbReference>
<dbReference type="PROSITE" id="PS51688">
    <property type="entry name" value="ICA"/>
    <property type="match status" value="1"/>
</dbReference>
<evidence type="ECO:0000259" key="3">
    <source>
        <dbReference type="PROSITE" id="PS51688"/>
    </source>
</evidence>
<name>A0ABW5JTU4_9FLAO</name>
<reference evidence="5" key="1">
    <citation type="journal article" date="2019" name="Int. J. Syst. Evol. Microbiol.">
        <title>The Global Catalogue of Microorganisms (GCM) 10K type strain sequencing project: providing services to taxonomists for standard genome sequencing and annotation.</title>
        <authorList>
            <consortium name="The Broad Institute Genomics Platform"/>
            <consortium name="The Broad Institute Genome Sequencing Center for Infectious Disease"/>
            <person name="Wu L."/>
            <person name="Ma J."/>
        </authorList>
    </citation>
    <scope>NUCLEOTIDE SEQUENCE [LARGE SCALE GENOMIC DNA]</scope>
    <source>
        <strain evidence="5">KCTC 42903</strain>
    </source>
</reference>
<keyword evidence="5" id="KW-1185">Reference proteome</keyword>
<dbReference type="InterPro" id="IPR036388">
    <property type="entry name" value="WH-like_DNA-bd_sf"/>
</dbReference>
<dbReference type="Gene3D" id="2.150.10.10">
    <property type="entry name" value="Serralysin-like metalloprotease, C-terminal"/>
    <property type="match status" value="4"/>
</dbReference>
<gene>
    <name evidence="4" type="ORF">ACFSQS_13755</name>
</gene>
<evidence type="ECO:0000256" key="1">
    <source>
        <dbReference type="SAM" id="Coils"/>
    </source>
</evidence>
<dbReference type="Proteomes" id="UP001597441">
    <property type="component" value="Unassembled WGS sequence"/>
</dbReference>
<dbReference type="RefSeq" id="WP_388020095.1">
    <property type="nucleotide sequence ID" value="NZ_JBHUDT010000006.1"/>
</dbReference>
<feature type="signal peptide" evidence="2">
    <location>
        <begin position="1"/>
        <end position="18"/>
    </location>
</feature>
<keyword evidence="1" id="KW-0175">Coiled coil</keyword>